<feature type="coiled-coil region" evidence="3">
    <location>
        <begin position="205"/>
        <end position="246"/>
    </location>
</feature>
<evidence type="ECO:0000256" key="3">
    <source>
        <dbReference type="SAM" id="Coils"/>
    </source>
</evidence>
<dbReference type="SUPFAM" id="SSF52540">
    <property type="entry name" value="P-loop containing nucleoside triphosphate hydrolases"/>
    <property type="match status" value="1"/>
</dbReference>
<dbReference type="EMBL" id="CP120733">
    <property type="protein sequence ID" value="WFD10660.1"/>
    <property type="molecule type" value="Genomic_DNA"/>
</dbReference>
<gene>
    <name evidence="5" type="ORF">P4S50_00880</name>
</gene>
<dbReference type="PANTHER" id="PTHR10046">
    <property type="entry name" value="ATP DEPENDENT LON PROTEASE FAMILY MEMBER"/>
    <property type="match status" value="1"/>
</dbReference>
<dbReference type="Pfam" id="PF20436">
    <property type="entry name" value="LonB_AAA-LID"/>
    <property type="match status" value="1"/>
</dbReference>
<keyword evidence="6" id="KW-1185">Reference proteome</keyword>
<sequence length="791" mass="90821">MKTIDKFKIDIKDLKNEYDINKLDFDTTEDISPLKGIIGQNRAVCAMDFGLNIKRRGYNVYVAGMSGTGRTSYTMSMIEKLARYKRDNFDYVYVYNYKSPNEPISLKFRTGNGKKFKKDVEDVLEKLRSDIPRTFESREYEDRNKAITMEYETMTQDAINELNEFAKSRGFTFQITQRGLVSIPLKEDNTPMADEEYKQLSQLQLNDIRQSASKLNNDISEYLKKIKEIEEEFKNEISNLDRKIGESIISFYINILIENYGYNEKKLNFLHDMKDDMVENIEKFKPKKDTEQNIFGFMQKDDSKFFTRYKVNLFIDNSEQKGCRVINETNPTYYNLTGMIEYKNEIGVLTTSFMELKAGAIHKANGGFLILNVKDLFSHPFAWEALKRTLKTGKINIETLNKQYGYIVTSTLKPEPIDVDIKVILIGDNRIYNLLYGYDEDFAKLFKVMADFDVEVDRNEENIYKVARFISSHCEKEGLKHFDKKAVLKIIEYSSRICENKQKLTARFNQIVDILYEAENLSDDDSEYVTEKDVKKAIESKKYRNNKYEQRLNEMFEDETLILDVEGEKVGQINGLAVMGTGEYSFGKPSRITASTYRGKRGIINIEREIKHSGSIHDKGVLILSGYLGEKYGKERQLSLNTSITFEQNYSGIDGDSASSTELYVIISSIGSIPVKQNIAVTGSVSQKGEIQPIGGVNQKIEGFFDVCKIKGITGNQGVMIPIQNVKNLMLSDEVIQAVKDGDFHIYAVSNIYEGLEVLTGLCESEVDERVNLALDELIDEEEEDKDEKDN</sequence>
<dbReference type="Pfam" id="PF20437">
    <property type="entry name" value="LonC_helical"/>
    <property type="match status" value="1"/>
</dbReference>
<proteinExistence type="inferred from homology"/>
<dbReference type="PROSITE" id="PS51786">
    <property type="entry name" value="LON_PROTEOLYTIC"/>
    <property type="match status" value="1"/>
</dbReference>
<dbReference type="Gene3D" id="3.40.50.300">
    <property type="entry name" value="P-loop containing nucleotide triphosphate hydrolases"/>
    <property type="match status" value="2"/>
</dbReference>
<evidence type="ECO:0000256" key="1">
    <source>
        <dbReference type="ARBA" id="ARBA00022670"/>
    </source>
</evidence>
<dbReference type="EC" id="3.4.21.53" evidence="2"/>
<dbReference type="Proteomes" id="UP001222800">
    <property type="component" value="Chromosome"/>
</dbReference>
<feature type="active site" evidence="2">
    <location>
        <position position="700"/>
    </location>
</feature>
<evidence type="ECO:0000313" key="6">
    <source>
        <dbReference type="Proteomes" id="UP001222800"/>
    </source>
</evidence>
<dbReference type="SUPFAM" id="SSF54211">
    <property type="entry name" value="Ribosomal protein S5 domain 2-like"/>
    <property type="match status" value="1"/>
</dbReference>
<name>A0ABY8EFN2_9FIRM</name>
<comment type="catalytic activity">
    <reaction evidence="2">
        <text>Hydrolysis of proteins in presence of ATP.</text>
        <dbReference type="EC" id="3.4.21.53"/>
    </reaction>
</comment>
<keyword evidence="5" id="KW-0067">ATP-binding</keyword>
<protein>
    <recommendedName>
        <fullName evidence="2">endopeptidase La</fullName>
        <ecNumber evidence="2">3.4.21.53</ecNumber>
    </recommendedName>
</protein>
<evidence type="ECO:0000259" key="4">
    <source>
        <dbReference type="PROSITE" id="PS51786"/>
    </source>
</evidence>
<evidence type="ECO:0000313" key="5">
    <source>
        <dbReference type="EMBL" id="WFD10660.1"/>
    </source>
</evidence>
<organism evidence="5 6">
    <name type="scientific">Tepidibacter hydrothermalis</name>
    <dbReference type="NCBI Taxonomy" id="3036126"/>
    <lineage>
        <taxon>Bacteria</taxon>
        <taxon>Bacillati</taxon>
        <taxon>Bacillota</taxon>
        <taxon>Clostridia</taxon>
        <taxon>Peptostreptococcales</taxon>
        <taxon>Peptostreptococcaceae</taxon>
        <taxon>Tepidibacter</taxon>
    </lineage>
</organism>
<keyword evidence="2" id="KW-0720">Serine protease</keyword>
<keyword evidence="1 2" id="KW-0645">Protease</keyword>
<dbReference type="Pfam" id="PF05362">
    <property type="entry name" value="Lon_C"/>
    <property type="match status" value="1"/>
</dbReference>
<dbReference type="InterPro" id="IPR027417">
    <property type="entry name" value="P-loop_NTPase"/>
</dbReference>
<accession>A0ABY8EFN2</accession>
<keyword evidence="5" id="KW-0547">Nucleotide-binding</keyword>
<dbReference type="PRINTS" id="PR00830">
    <property type="entry name" value="ENDOLAPTASE"/>
</dbReference>
<dbReference type="InterPro" id="IPR014721">
    <property type="entry name" value="Ribsml_uS5_D2-typ_fold_subgr"/>
</dbReference>
<keyword evidence="2" id="KW-0378">Hydrolase</keyword>
<dbReference type="GO" id="GO:0005524">
    <property type="term" value="F:ATP binding"/>
    <property type="evidence" value="ECO:0007669"/>
    <property type="project" value="UniProtKB-KW"/>
</dbReference>
<dbReference type="Pfam" id="PF13654">
    <property type="entry name" value="AAA_32"/>
    <property type="match status" value="1"/>
</dbReference>
<dbReference type="InterPro" id="IPR008269">
    <property type="entry name" value="Lon_proteolytic"/>
</dbReference>
<dbReference type="InterPro" id="IPR020568">
    <property type="entry name" value="Ribosomal_Su5_D2-typ_SF"/>
</dbReference>
<dbReference type="Gene3D" id="1.10.8.60">
    <property type="match status" value="1"/>
</dbReference>
<dbReference type="InterPro" id="IPR027065">
    <property type="entry name" value="Lon_Prtase"/>
</dbReference>
<keyword evidence="3" id="KW-0175">Coiled coil</keyword>
<feature type="domain" description="Lon proteolytic" evidence="4">
    <location>
        <begin position="567"/>
        <end position="762"/>
    </location>
</feature>
<dbReference type="RefSeq" id="WP_277732627.1">
    <property type="nucleotide sequence ID" value="NZ_CP120733.1"/>
</dbReference>
<feature type="active site" evidence="2">
    <location>
        <position position="657"/>
    </location>
</feature>
<dbReference type="InterPro" id="IPR041699">
    <property type="entry name" value="AAA_32"/>
</dbReference>
<dbReference type="InterPro" id="IPR046844">
    <property type="entry name" value="Lon-like_helical"/>
</dbReference>
<dbReference type="InterPro" id="IPR046843">
    <property type="entry name" value="LonB_AAA-LID"/>
</dbReference>
<comment type="similarity">
    <text evidence="2">Belongs to the peptidase S16 family.</text>
</comment>
<evidence type="ECO:0000256" key="2">
    <source>
        <dbReference type="PROSITE-ProRule" id="PRU01122"/>
    </source>
</evidence>
<dbReference type="Gene3D" id="3.30.230.10">
    <property type="match status" value="1"/>
</dbReference>
<reference evidence="5 6" key="1">
    <citation type="submission" date="2023-03" db="EMBL/GenBank/DDBJ databases">
        <title>Complete genome sequence of Tepidibacter sp. SWIR-1, isolated from a deep-sea hydrothermal vent.</title>
        <authorList>
            <person name="Li X."/>
        </authorList>
    </citation>
    <scope>NUCLEOTIDE SEQUENCE [LARGE SCALE GENOMIC DNA]</scope>
    <source>
        <strain evidence="5 6">SWIR-1</strain>
    </source>
</reference>